<evidence type="ECO:0000313" key="9">
    <source>
        <dbReference type="EMBL" id="EXJ87617.1"/>
    </source>
</evidence>
<dbReference type="Pfam" id="PF26251">
    <property type="entry name" value="TPR_TRAPPC9-Trs120"/>
    <property type="match status" value="1"/>
</dbReference>
<evidence type="ECO:0000256" key="2">
    <source>
        <dbReference type="ARBA" id="ARBA00023034"/>
    </source>
</evidence>
<reference evidence="9 10" key="1">
    <citation type="submission" date="2013-03" db="EMBL/GenBank/DDBJ databases">
        <title>The Genome Sequence of Capronia epimyces CBS 606.96.</title>
        <authorList>
            <consortium name="The Broad Institute Genomics Platform"/>
            <person name="Cuomo C."/>
            <person name="de Hoog S."/>
            <person name="Gorbushina A."/>
            <person name="Walker B."/>
            <person name="Young S.K."/>
            <person name="Zeng Q."/>
            <person name="Gargeya S."/>
            <person name="Fitzgerald M."/>
            <person name="Haas B."/>
            <person name="Abouelleil A."/>
            <person name="Allen A.W."/>
            <person name="Alvarado L."/>
            <person name="Arachchi H.M."/>
            <person name="Berlin A.M."/>
            <person name="Chapman S.B."/>
            <person name="Gainer-Dewar J."/>
            <person name="Goldberg J."/>
            <person name="Griggs A."/>
            <person name="Gujja S."/>
            <person name="Hansen M."/>
            <person name="Howarth C."/>
            <person name="Imamovic A."/>
            <person name="Ireland A."/>
            <person name="Larimer J."/>
            <person name="McCowan C."/>
            <person name="Murphy C."/>
            <person name="Pearson M."/>
            <person name="Poon T.W."/>
            <person name="Priest M."/>
            <person name="Roberts A."/>
            <person name="Saif S."/>
            <person name="Shea T."/>
            <person name="Sisk P."/>
            <person name="Sykes S."/>
            <person name="Wortman J."/>
            <person name="Nusbaum C."/>
            <person name="Birren B."/>
        </authorList>
    </citation>
    <scope>NUCLEOTIDE SEQUENCE [LARGE SCALE GENOMIC DNA]</scope>
    <source>
        <strain evidence="9 10">CBS 606.96</strain>
    </source>
</reference>
<evidence type="ECO:0000313" key="10">
    <source>
        <dbReference type="Proteomes" id="UP000019478"/>
    </source>
</evidence>
<comment type="caution">
    <text evidence="9">The sequence shown here is derived from an EMBL/GenBank/DDBJ whole genome shotgun (WGS) entry which is preliminary data.</text>
</comment>
<keyword evidence="10" id="KW-1185">Reference proteome</keyword>
<feature type="domain" description="Trs120/TRAPPC9 fourth Ig-like" evidence="8">
    <location>
        <begin position="1210"/>
        <end position="1348"/>
    </location>
</feature>
<dbReference type="InterPro" id="IPR058565">
    <property type="entry name" value="Ig_TRAPPC9_Trs120_1st"/>
</dbReference>
<evidence type="ECO:0008006" key="11">
    <source>
        <dbReference type="Google" id="ProtNLM"/>
    </source>
</evidence>
<dbReference type="InterPro" id="IPR058568">
    <property type="entry name" value="Ig_TRAPPC9_Trs120_4th"/>
</dbReference>
<feature type="compositionally biased region" description="Polar residues" evidence="3">
    <location>
        <begin position="200"/>
        <end position="216"/>
    </location>
</feature>
<organism evidence="9 10">
    <name type="scientific">Capronia epimyces CBS 606.96</name>
    <dbReference type="NCBI Taxonomy" id="1182542"/>
    <lineage>
        <taxon>Eukaryota</taxon>
        <taxon>Fungi</taxon>
        <taxon>Dikarya</taxon>
        <taxon>Ascomycota</taxon>
        <taxon>Pezizomycotina</taxon>
        <taxon>Eurotiomycetes</taxon>
        <taxon>Chaetothyriomycetidae</taxon>
        <taxon>Chaetothyriales</taxon>
        <taxon>Herpotrichiellaceae</taxon>
        <taxon>Capronia</taxon>
    </lineage>
</organism>
<proteinExistence type="predicted"/>
<dbReference type="GeneID" id="19168696"/>
<feature type="domain" description="Trs120/TRAPPC9 third Ig-like" evidence="7">
    <location>
        <begin position="994"/>
        <end position="1188"/>
    </location>
</feature>
<dbReference type="InterPro" id="IPR058563">
    <property type="entry name" value="Trs120_TRAPPC9_N"/>
</dbReference>
<dbReference type="InterPro" id="IPR058564">
    <property type="entry name" value="TPR_TRAPPC9_Trs120"/>
</dbReference>
<dbReference type="RefSeq" id="XP_007732896.1">
    <property type="nucleotide sequence ID" value="XM_007734706.1"/>
</dbReference>
<dbReference type="Proteomes" id="UP000019478">
    <property type="component" value="Unassembled WGS sequence"/>
</dbReference>
<dbReference type="EMBL" id="AMGY01000003">
    <property type="protein sequence ID" value="EXJ87617.1"/>
    <property type="molecule type" value="Genomic_DNA"/>
</dbReference>
<evidence type="ECO:0000259" key="8">
    <source>
        <dbReference type="Pfam" id="PF26283"/>
    </source>
</evidence>
<dbReference type="InterPro" id="IPR013935">
    <property type="entry name" value="Trs120_TRAPPC9"/>
</dbReference>
<feature type="domain" description="Trs120/TRAPPC9 first Ig-like" evidence="6">
    <location>
        <begin position="649"/>
        <end position="840"/>
    </location>
</feature>
<evidence type="ECO:0000256" key="3">
    <source>
        <dbReference type="SAM" id="MobiDB-lite"/>
    </source>
</evidence>
<feature type="domain" description="Trs120/TRAPPC9 N-terminal" evidence="4">
    <location>
        <begin position="6"/>
        <end position="310"/>
    </location>
</feature>
<evidence type="ECO:0000256" key="1">
    <source>
        <dbReference type="ARBA" id="ARBA00004555"/>
    </source>
</evidence>
<dbReference type="OrthoDB" id="27962at2759"/>
<feature type="domain" description="Trs120/TRAPPC9 TPR region" evidence="5">
    <location>
        <begin position="335"/>
        <end position="635"/>
    </location>
</feature>
<comment type="subcellular location">
    <subcellularLocation>
        <location evidence="1">Golgi apparatus</location>
    </subcellularLocation>
</comment>
<dbReference type="Pfam" id="PF08626">
    <property type="entry name" value="TRAPPC9-Trs120"/>
    <property type="match status" value="1"/>
</dbReference>
<dbReference type="STRING" id="1182542.W9Y472"/>
<dbReference type="PANTHER" id="PTHR21512:SF5">
    <property type="entry name" value="TRAFFICKING PROTEIN PARTICLE COMPLEX SUBUNIT 9"/>
    <property type="match status" value="1"/>
</dbReference>
<name>W9Y472_9EURO</name>
<feature type="region of interest" description="Disordered" evidence="3">
    <location>
        <begin position="200"/>
        <end position="240"/>
    </location>
</feature>
<dbReference type="Pfam" id="PF26280">
    <property type="entry name" value="Ig_TRAPPC9-Trs120_2nd"/>
    <property type="match status" value="1"/>
</dbReference>
<dbReference type="GO" id="GO:0005802">
    <property type="term" value="C:trans-Golgi network"/>
    <property type="evidence" value="ECO:0007669"/>
    <property type="project" value="TreeGrafter"/>
</dbReference>
<evidence type="ECO:0000259" key="6">
    <source>
        <dbReference type="Pfam" id="PF26254"/>
    </source>
</evidence>
<dbReference type="HOGENOM" id="CLU_002231_0_0_1"/>
<dbReference type="InterPro" id="IPR058567">
    <property type="entry name" value="Ig_TRAPPC9_Trs120_3rd"/>
</dbReference>
<sequence>MGYNPFLPTAGARVNVLCVPAGRVAPGRFQKLISLLQTAAVVKLKLEESLKFPEDGSYASSNEEKCIFYDISATRDSGRPHLFPLETNSRCQILLGLIDGERVEDAVDNTSDVLSDLDTTKTTFTQQLPPHPGVLVRRLIYCGKERPASLDPDILFMSDADSTEVARDVMTKISRLLMSGVAAFMEDLKDQPISMVPGASSQTLARTGNTPIPSSASPVSTPGKSPGPVPPSPETQIQSDTSRGRFKIIQGMYHLQCGLWSDALDLLSDGASIAQNGHDHLWHGKALESLLLCMLLFSWTGSAFTVPQVCRFLPNRNGNFQTDVSSTAGDSRKALARLMPPIVETVLELYDKVSNLDLGGSLQDVLRESRVRNVNILVFVKRSGGVLTRDCLDQLVRGQTKTQLDLVDSDGETVAISKAGLANILIETLQVSQSSNDLTHSTSMLVAVVSSLSILGLDRKHAFYLKQLMQKFISKLIEARKVGASEAGIHPAAGLPPVSHALHGIIPEMAIGMRTMLSLAAGAYGVPLPSFPPSRQFLLADINDIVGKLQIWVAEHSSGDLFLKLDMLRTCVSVCEALPDVPAGVYLTSTILRAAKQVITLPKQPSTTPPLISAEEQSRLLDNIRRGVSAASRLGAPGCRAEYWDDFLVRDVQVFERDDSSKLIPHKPSDLSVRGSGLTETIRDPFIYNPFSKPKSAVTAPVLVAGQLATFAVLLQNPLEVEVEVEDIALVTKGCGFVPSHHSVVLGPVSMQTFTLSGMPTEEGDLEVVGCRARIRNCYDQEFLVFREDWHLPMNTKQSAAGRVRLRTSRTADASEETGKLISVQFNLPTATTLQLKVVSAQPRIAVKSNTLGSSAIMLLEGESRVFDLDLINEGTDVPADFILVAAEDSVSSRLQEALSNKDLSAAELYEIQNQLAVTPAVDIKKKGLDESVKILEPGQTITYEVTIVGRPGLVSATVQADYAYLGSPSAEVKGTFYTRQVRFPIAITVNGSVEIPRCNILSVHSDFAWESGAASNGEEDSLGPVQTRSTGVSKLSHWLRTRYDAGECCMLSLDLRNVWPQPLSIDIQARKPKSDLTLTQGPPPEAYTVIETLQPGHVTRVVLLVPLLFIENPHAQIPNLEMQKQFVVATSKLSAEAEAVSRESFWYREELLKCVRGTWKEESSGRHGEIDLRKGIRLSPRMVDVLKMDHVDFEYILEPCDEEAEEVESDAYGAVKQIGKSHFILKSERFATLSVKVHNHTQDTLPLLLRLQPALRHQPHNIALDLSRRFAWSGVLQRALQPAIEPGGTGLAELGIIALVQGEYEITASVEEIKAHRLPRAAKTGDATGAVSERRIWHARSPCVIDAVAE</sequence>
<dbReference type="Pfam" id="PF26254">
    <property type="entry name" value="Ig_TRAPPC9-Trs120_1st"/>
    <property type="match status" value="1"/>
</dbReference>
<protein>
    <recommendedName>
        <fullName evidence="11">Hypercellular protein HypA</fullName>
    </recommendedName>
</protein>
<evidence type="ECO:0000259" key="4">
    <source>
        <dbReference type="Pfam" id="PF08626"/>
    </source>
</evidence>
<dbReference type="PANTHER" id="PTHR21512">
    <property type="entry name" value="TRAFFICKING PROTEIN PARTICLE COMPLEX SUBUNIT 9"/>
    <property type="match status" value="1"/>
</dbReference>
<dbReference type="Pfam" id="PF26282">
    <property type="entry name" value="Ig_TRAPPC9-Trs120_3rd"/>
    <property type="match status" value="1"/>
</dbReference>
<dbReference type="eggNOG" id="KOG1953">
    <property type="taxonomic scope" value="Eukaryota"/>
</dbReference>
<dbReference type="Pfam" id="PF26283">
    <property type="entry name" value="Ig_TRAPPC9-Trs120_4th"/>
    <property type="match status" value="1"/>
</dbReference>
<gene>
    <name evidence="9" type="ORF">A1O3_04578</name>
</gene>
<evidence type="ECO:0000259" key="7">
    <source>
        <dbReference type="Pfam" id="PF26282"/>
    </source>
</evidence>
<keyword evidence="2" id="KW-0333">Golgi apparatus</keyword>
<accession>W9Y472</accession>
<evidence type="ECO:0000259" key="5">
    <source>
        <dbReference type="Pfam" id="PF26251"/>
    </source>
</evidence>